<sequence length="331" mass="38891">MNQINFCGAVIFVLYYFGERIPRVGTQTPIQFDMNPKYYKIYDNSVENPFEQYKIDNNSFLDEIQDRSLCGKCKRTRKYFCYTCNIALPVFKDLVPKVKLPIKIDIIKHERETEGKATSVHAAIIAPDDVNVYIYPHNVPDYSKNNEKIILIYPSKTSMELQEYISHYNANHTVHSEETPSNDSHLSKQSGVPFERAVFIDATWPQSRSIMAHSSVKYLPCITLQRRISYFWRHQKNSPRWFLATIEAIHQLLIEVDPLHDGRYDNLLFFFEFMYRKIHTLYSHDQLLSYKRKMNLSSVEAGDKANLQWGFTPKVTMYDNKLALIRHTTPH</sequence>
<dbReference type="PANTHER" id="PTHR15627:SF8">
    <property type="entry name" value="TRNA-URIDINE AMINOCARBOXYPROPYLTRANSFERASE 1"/>
    <property type="match status" value="1"/>
</dbReference>
<dbReference type="PaxDb" id="121845-A0A1S3D5Y8"/>
<dbReference type="InterPro" id="IPR051521">
    <property type="entry name" value="tRNA_Mod/Golgi_Maint"/>
</dbReference>
<evidence type="ECO:0000256" key="11">
    <source>
        <dbReference type="ARBA" id="ARBA00048718"/>
    </source>
</evidence>
<evidence type="ECO:0000256" key="7">
    <source>
        <dbReference type="ARBA" id="ARBA00037050"/>
    </source>
</evidence>
<dbReference type="GO" id="GO:0006400">
    <property type="term" value="P:tRNA modification"/>
    <property type="evidence" value="ECO:0007669"/>
    <property type="project" value="TreeGrafter"/>
</dbReference>
<comment type="subcellular location">
    <subcellularLocation>
        <location evidence="1">Nucleus</location>
    </subcellularLocation>
</comment>
<evidence type="ECO:0000256" key="9">
    <source>
        <dbReference type="ARBA" id="ARBA00039242"/>
    </source>
</evidence>
<keyword evidence="4" id="KW-0949">S-adenosyl-L-methionine</keyword>
<evidence type="ECO:0000256" key="6">
    <source>
        <dbReference type="ARBA" id="ARBA00023242"/>
    </source>
</evidence>
<evidence type="ECO:0000256" key="2">
    <source>
        <dbReference type="ARBA" id="ARBA00012386"/>
    </source>
</evidence>
<dbReference type="GeneID" id="103512131"/>
<protein>
    <recommendedName>
        <fullName evidence="9">tRNA-uridine aminocarboxypropyltransferase 1</fullName>
        <ecNumber evidence="2">2.5.1.25</ecNumber>
    </recommendedName>
    <alternativeName>
        <fullName evidence="10">DTW domain-containing protein 1</fullName>
    </alternativeName>
</protein>
<dbReference type="KEGG" id="dci:103512131"/>
<evidence type="ECO:0000256" key="3">
    <source>
        <dbReference type="ARBA" id="ARBA00022679"/>
    </source>
</evidence>
<feature type="domain" description="DTW" evidence="12">
    <location>
        <begin position="77"/>
        <end position="283"/>
    </location>
</feature>
<dbReference type="GO" id="GO:0005634">
    <property type="term" value="C:nucleus"/>
    <property type="evidence" value="ECO:0007669"/>
    <property type="project" value="UniProtKB-SubCell"/>
</dbReference>
<organism evidence="13 14">
    <name type="scientific">Diaphorina citri</name>
    <name type="common">Asian citrus psyllid</name>
    <dbReference type="NCBI Taxonomy" id="121845"/>
    <lineage>
        <taxon>Eukaryota</taxon>
        <taxon>Metazoa</taxon>
        <taxon>Ecdysozoa</taxon>
        <taxon>Arthropoda</taxon>
        <taxon>Hexapoda</taxon>
        <taxon>Insecta</taxon>
        <taxon>Pterygota</taxon>
        <taxon>Neoptera</taxon>
        <taxon>Paraneoptera</taxon>
        <taxon>Hemiptera</taxon>
        <taxon>Sternorrhyncha</taxon>
        <taxon>Psylloidea</taxon>
        <taxon>Psyllidae</taxon>
        <taxon>Diaphorininae</taxon>
        <taxon>Diaphorina</taxon>
    </lineage>
</organism>
<keyword evidence="13" id="KW-1185">Reference proteome</keyword>
<evidence type="ECO:0000256" key="8">
    <source>
        <dbReference type="ARBA" id="ARBA00038290"/>
    </source>
</evidence>
<dbReference type="EC" id="2.5.1.25" evidence="2"/>
<evidence type="ECO:0000256" key="4">
    <source>
        <dbReference type="ARBA" id="ARBA00022691"/>
    </source>
</evidence>
<dbReference type="AlphaFoldDB" id="A0A1S3D5Y8"/>
<comment type="catalytic activity">
    <reaction evidence="11">
        <text>a uridine in tRNA + S-adenosyl-L-methionine = a 3-[(3S)-3-amino-3-carboxypropyl]uridine in tRNA + S-methyl-5'-thioadenosine + H(+)</text>
        <dbReference type="Rhea" id="RHEA:62432"/>
        <dbReference type="Rhea" id="RHEA-COMP:13339"/>
        <dbReference type="Rhea" id="RHEA-COMP:16092"/>
        <dbReference type="ChEBI" id="CHEBI:15378"/>
        <dbReference type="ChEBI" id="CHEBI:17509"/>
        <dbReference type="ChEBI" id="CHEBI:59789"/>
        <dbReference type="ChEBI" id="CHEBI:65315"/>
        <dbReference type="ChEBI" id="CHEBI:82930"/>
        <dbReference type="EC" id="2.5.1.25"/>
    </reaction>
</comment>
<evidence type="ECO:0000256" key="1">
    <source>
        <dbReference type="ARBA" id="ARBA00004123"/>
    </source>
</evidence>
<evidence type="ECO:0000259" key="12">
    <source>
        <dbReference type="SMART" id="SM01144"/>
    </source>
</evidence>
<evidence type="ECO:0000256" key="5">
    <source>
        <dbReference type="ARBA" id="ARBA00022694"/>
    </source>
</evidence>
<comment type="function">
    <text evidence="7">Catalyzes the formation of 3-(3-amino-3-carboxypropyl)uridine (acp3U) at position 20 in the D-loop of several cytoplasmic tRNAs (acp3U(20)).</text>
</comment>
<dbReference type="InterPro" id="IPR005636">
    <property type="entry name" value="DTW"/>
</dbReference>
<dbReference type="STRING" id="121845.A0A1S3D5Y8"/>
<keyword evidence="3" id="KW-0808">Transferase</keyword>
<dbReference type="PANTHER" id="PTHR15627">
    <property type="entry name" value="NATURAL KILLER CELL-SPECIFIC ANTIGEN KLIP1"/>
    <property type="match status" value="1"/>
</dbReference>
<keyword evidence="6" id="KW-0539">Nucleus</keyword>
<dbReference type="Pfam" id="PF03942">
    <property type="entry name" value="DTW"/>
    <property type="match status" value="1"/>
</dbReference>
<accession>A0A1S3D5Y8</accession>
<dbReference type="Proteomes" id="UP000079169">
    <property type="component" value="Unplaced"/>
</dbReference>
<gene>
    <name evidence="14" type="primary">LOC103512131</name>
</gene>
<reference evidence="14" key="1">
    <citation type="submission" date="2025-08" db="UniProtKB">
        <authorList>
            <consortium name="RefSeq"/>
        </authorList>
    </citation>
    <scope>IDENTIFICATION</scope>
</reference>
<evidence type="ECO:0000256" key="10">
    <source>
        <dbReference type="ARBA" id="ARBA00042508"/>
    </source>
</evidence>
<dbReference type="GO" id="GO:0016432">
    <property type="term" value="F:tRNA-uridine aminocarboxypropyltransferase activity"/>
    <property type="evidence" value="ECO:0007669"/>
    <property type="project" value="UniProtKB-EC"/>
</dbReference>
<evidence type="ECO:0000313" key="14">
    <source>
        <dbReference type="RefSeq" id="XP_008475108.2"/>
    </source>
</evidence>
<evidence type="ECO:0000313" key="13">
    <source>
        <dbReference type="Proteomes" id="UP000079169"/>
    </source>
</evidence>
<proteinExistence type="inferred from homology"/>
<keyword evidence="5" id="KW-0819">tRNA processing</keyword>
<comment type="similarity">
    <text evidence="8">Belongs to the TDD superfamily. DTWD1 family.</text>
</comment>
<name>A0A1S3D5Y8_DIACI</name>
<dbReference type="RefSeq" id="XP_008475108.2">
    <property type="nucleotide sequence ID" value="XM_008476886.3"/>
</dbReference>
<dbReference type="SMART" id="SM01144">
    <property type="entry name" value="DTW"/>
    <property type="match status" value="1"/>
</dbReference>